<dbReference type="Gene3D" id="3.90.1750.10">
    <property type="entry name" value="Hect, E3 ligase catalytic domains"/>
    <property type="match status" value="1"/>
</dbReference>
<keyword evidence="4 5" id="KW-0833">Ubl conjugation pathway</keyword>
<dbReference type="VEuPathDB" id="AmoebaDB:DICPUDRAFT_152946"/>
<reference evidence="9" key="1">
    <citation type="journal article" date="2011" name="Genome Biol.">
        <title>Comparative genomics of the social amoebae Dictyostelium discoideum and Dictyostelium purpureum.</title>
        <authorList>
            <consortium name="US DOE Joint Genome Institute (JGI-PGF)"/>
            <person name="Sucgang R."/>
            <person name="Kuo A."/>
            <person name="Tian X."/>
            <person name="Salerno W."/>
            <person name="Parikh A."/>
            <person name="Feasley C.L."/>
            <person name="Dalin E."/>
            <person name="Tu H."/>
            <person name="Huang E."/>
            <person name="Barry K."/>
            <person name="Lindquist E."/>
            <person name="Shapiro H."/>
            <person name="Bruce D."/>
            <person name="Schmutz J."/>
            <person name="Salamov A."/>
            <person name="Fey P."/>
            <person name="Gaudet P."/>
            <person name="Anjard C."/>
            <person name="Babu M.M."/>
            <person name="Basu S."/>
            <person name="Bushmanova Y."/>
            <person name="van der Wel H."/>
            <person name="Katoh-Kurasawa M."/>
            <person name="Dinh C."/>
            <person name="Coutinho P.M."/>
            <person name="Saito T."/>
            <person name="Elias M."/>
            <person name="Schaap P."/>
            <person name="Kay R.R."/>
            <person name="Henrissat B."/>
            <person name="Eichinger L."/>
            <person name="Rivero F."/>
            <person name="Putnam N.H."/>
            <person name="West C.M."/>
            <person name="Loomis W.F."/>
            <person name="Chisholm R.L."/>
            <person name="Shaulsky G."/>
            <person name="Strassmann J.E."/>
            <person name="Queller D.C."/>
            <person name="Kuspa A."/>
            <person name="Grigoriev I.V."/>
        </authorList>
    </citation>
    <scope>NUCLEOTIDE SEQUENCE [LARGE SCALE GENOMIC DNA]</scope>
    <source>
        <strain evidence="9">QSDP1</strain>
    </source>
</reference>
<dbReference type="GeneID" id="10499145"/>
<dbReference type="EMBL" id="GL871083">
    <property type="protein sequence ID" value="EGC34776.1"/>
    <property type="molecule type" value="Genomic_DNA"/>
</dbReference>
<dbReference type="eggNOG" id="KOG0941">
    <property type="taxonomic scope" value="Eukaryota"/>
</dbReference>
<dbReference type="Gene3D" id="3.30.2410.10">
    <property type="entry name" value="Hect, E3 ligase catalytic domain"/>
    <property type="match status" value="1"/>
</dbReference>
<keyword evidence="3" id="KW-0808">Transferase</keyword>
<dbReference type="InterPro" id="IPR044611">
    <property type="entry name" value="E3A/B/C-like"/>
</dbReference>
<dbReference type="InterPro" id="IPR042556">
    <property type="entry name" value="AZUL_sf"/>
</dbReference>
<evidence type="ECO:0000256" key="2">
    <source>
        <dbReference type="ARBA" id="ARBA00012485"/>
    </source>
</evidence>
<dbReference type="InterPro" id="IPR035983">
    <property type="entry name" value="Hect_E3_ubiquitin_ligase"/>
</dbReference>
<dbReference type="RefSeq" id="XP_003288691.1">
    <property type="nucleotide sequence ID" value="XM_003288643.1"/>
</dbReference>
<dbReference type="GO" id="GO:0000209">
    <property type="term" value="P:protein polyubiquitination"/>
    <property type="evidence" value="ECO:0007669"/>
    <property type="project" value="InterPro"/>
</dbReference>
<evidence type="ECO:0000259" key="7">
    <source>
        <dbReference type="PROSITE" id="PS50237"/>
    </source>
</evidence>
<feature type="domain" description="HECT" evidence="7">
    <location>
        <begin position="400"/>
        <end position="723"/>
    </location>
</feature>
<evidence type="ECO:0000256" key="4">
    <source>
        <dbReference type="ARBA" id="ARBA00022786"/>
    </source>
</evidence>
<dbReference type="PROSITE" id="PS50237">
    <property type="entry name" value="HECT"/>
    <property type="match status" value="1"/>
</dbReference>
<dbReference type="OrthoDB" id="8068875at2759"/>
<dbReference type="InterPro" id="IPR032353">
    <property type="entry name" value="AZUL"/>
</dbReference>
<dbReference type="AlphaFoldDB" id="F0ZMN9"/>
<dbReference type="FunFam" id="3.30.2410.10:FF:000003">
    <property type="entry name" value="probable E3 ubiquitin-protein ligase HERC4 isoform X1"/>
    <property type="match status" value="1"/>
</dbReference>
<sequence>MSFENSNNNNSSNSIGNSKSNDTVEKEKERLRFIISQYFQQITKGCGEKISHHSEYCCHNPNFQKILDPTQAAMKSLKLGKDYQEKYLCSYLYSSTAEKLIITNRYMKTLVDLSSNAKNYSNIVDFIVNYFSTPSSIITSFKSEKKQDYDDETYFEGLDINDINQIFSLLTGLNNKKVDESLKSATRLLSNNLKYNSVSYKEKEQLKPLVFLLANDFIHDLDNRTILSNVFVAFSLLQDPMKDVIIKWYNSLSKEYFIKTIINYEQFISVRIMSDEVDLHKDPAIKGACSALQLLSKINDLKRYVPFTDFYNDAINEDLDLFKDFNQANHSFTYANFPCVLNTITKGQYLQIEHALSQNNHRTDFGRLGLTSALDFLIFKIRRESIITDTLDRIAELRHGKNEFKKELKVHFIGEEGIDEGGVKREFFQLIVRRIFDPEYGMFKYNNETRCFWFNPDSEDLTEFQLIGILLGLALYNNIILDVHFPLVIFKKLLNLPLSLEDIESLDPTLFSSLMNVKTTTEEVEYWSLYFSVDYESFGQTKTFNLKKDGKDIPVTNENREEYLQLYVDYLLNKSISSQFKAFYIGFKLVCDSTILNILKPEELSNLVCGVEDLNFDELELFATYEGGYTKDDTTIKNFWKVLHSLSDEDKKRFLTFVTGGDRVPYGGLGKMEFTITKTADSDRLPSAHTCFNTLILPAYPGIDKLRDLLTKAITHYEGFGLK</sequence>
<accession>F0ZMN9</accession>
<dbReference type="SUPFAM" id="SSF56204">
    <property type="entry name" value="Hect, E3 ligase catalytic domain"/>
    <property type="match status" value="1"/>
</dbReference>
<gene>
    <name evidence="8" type="ORF">DICPUDRAFT_152946</name>
</gene>
<dbReference type="CDD" id="cd00078">
    <property type="entry name" value="HECTc"/>
    <property type="match status" value="1"/>
</dbReference>
<protein>
    <recommendedName>
        <fullName evidence="2">HECT-type E3 ubiquitin transferase</fullName>
        <ecNumber evidence="2">2.3.2.26</ecNumber>
    </recommendedName>
</protein>
<dbReference type="FunCoup" id="F0ZMN9">
    <property type="interactions" value="381"/>
</dbReference>
<dbReference type="OMA" id="YNEETRC"/>
<feature type="region of interest" description="Disordered" evidence="6">
    <location>
        <begin position="1"/>
        <end position="22"/>
    </location>
</feature>
<evidence type="ECO:0000256" key="3">
    <source>
        <dbReference type="ARBA" id="ARBA00022679"/>
    </source>
</evidence>
<feature type="compositionally biased region" description="Low complexity" evidence="6">
    <location>
        <begin position="1"/>
        <end position="21"/>
    </location>
</feature>
<dbReference type="Proteomes" id="UP000001064">
    <property type="component" value="Unassembled WGS sequence"/>
</dbReference>
<dbReference type="PANTHER" id="PTHR45700">
    <property type="entry name" value="UBIQUITIN-PROTEIN LIGASE E3C"/>
    <property type="match status" value="1"/>
</dbReference>
<name>F0ZMN9_DICPU</name>
<dbReference type="KEGG" id="dpp:DICPUDRAFT_152946"/>
<evidence type="ECO:0000256" key="6">
    <source>
        <dbReference type="SAM" id="MobiDB-lite"/>
    </source>
</evidence>
<dbReference type="PANTHER" id="PTHR45700:SF8">
    <property type="entry name" value="HECT-TYPE E3 UBIQUITIN TRANSFERASE"/>
    <property type="match status" value="1"/>
</dbReference>
<dbReference type="InParanoid" id="F0ZMN9"/>
<proteinExistence type="predicted"/>
<dbReference type="InterPro" id="IPR000569">
    <property type="entry name" value="HECT_dom"/>
</dbReference>
<dbReference type="GO" id="GO:0061630">
    <property type="term" value="F:ubiquitin protein ligase activity"/>
    <property type="evidence" value="ECO:0000318"/>
    <property type="project" value="GO_Central"/>
</dbReference>
<dbReference type="EC" id="2.3.2.26" evidence="2"/>
<dbReference type="Pfam" id="PF00632">
    <property type="entry name" value="HECT"/>
    <property type="match status" value="1"/>
</dbReference>
<keyword evidence="9" id="KW-1185">Reference proteome</keyword>
<dbReference type="Gene3D" id="3.30.2160.10">
    <property type="entry name" value="Hect, E3 ligase catalytic domain"/>
    <property type="match status" value="1"/>
</dbReference>
<dbReference type="Gene3D" id="6.10.130.10">
    <property type="entry name" value="Ubiquitin-protein ligase E3A, N-terminal zinc-binding domain (AZUL)"/>
    <property type="match status" value="1"/>
</dbReference>
<dbReference type="FunFam" id="3.30.2160.10:FF:000002">
    <property type="entry name" value="Putative Ubiquitin-protein ligase E3C"/>
    <property type="match status" value="1"/>
</dbReference>
<comment type="catalytic activity">
    <reaction evidence="1">
        <text>S-ubiquitinyl-[E2 ubiquitin-conjugating enzyme]-L-cysteine + [acceptor protein]-L-lysine = [E2 ubiquitin-conjugating enzyme]-L-cysteine + N(6)-ubiquitinyl-[acceptor protein]-L-lysine.</text>
        <dbReference type="EC" id="2.3.2.26"/>
    </reaction>
</comment>
<dbReference type="STRING" id="5786.F0ZMN9"/>
<dbReference type="Pfam" id="PF16558">
    <property type="entry name" value="AZUL"/>
    <property type="match status" value="1"/>
</dbReference>
<dbReference type="SMART" id="SM00119">
    <property type="entry name" value="HECTc"/>
    <property type="match status" value="1"/>
</dbReference>
<evidence type="ECO:0000313" key="8">
    <source>
        <dbReference type="EMBL" id="EGC34776.1"/>
    </source>
</evidence>
<evidence type="ECO:0000256" key="5">
    <source>
        <dbReference type="PROSITE-ProRule" id="PRU00104"/>
    </source>
</evidence>
<evidence type="ECO:0000256" key="1">
    <source>
        <dbReference type="ARBA" id="ARBA00000885"/>
    </source>
</evidence>
<feature type="active site" description="Glycyl thioester intermediate" evidence="5">
    <location>
        <position position="691"/>
    </location>
</feature>
<organism evidence="8 9">
    <name type="scientific">Dictyostelium purpureum</name>
    <name type="common">Slime mold</name>
    <dbReference type="NCBI Taxonomy" id="5786"/>
    <lineage>
        <taxon>Eukaryota</taxon>
        <taxon>Amoebozoa</taxon>
        <taxon>Evosea</taxon>
        <taxon>Eumycetozoa</taxon>
        <taxon>Dictyostelia</taxon>
        <taxon>Dictyosteliales</taxon>
        <taxon>Dictyosteliaceae</taxon>
        <taxon>Dictyostelium</taxon>
    </lineage>
</organism>
<evidence type="ECO:0000313" key="9">
    <source>
        <dbReference type="Proteomes" id="UP000001064"/>
    </source>
</evidence>